<comment type="caution">
    <text evidence="2">The sequence shown here is derived from an EMBL/GenBank/DDBJ whole genome shotgun (WGS) entry which is preliminary data.</text>
</comment>
<proteinExistence type="predicted"/>
<dbReference type="EMBL" id="BMAU01021433">
    <property type="protein sequence ID" value="GFY35644.1"/>
    <property type="molecule type" value="Genomic_DNA"/>
</dbReference>
<feature type="region of interest" description="Disordered" evidence="1">
    <location>
        <begin position="142"/>
        <end position="166"/>
    </location>
</feature>
<evidence type="ECO:0000256" key="1">
    <source>
        <dbReference type="SAM" id="MobiDB-lite"/>
    </source>
</evidence>
<accession>A0A8X7BMI3</accession>
<name>A0A8X7BMI3_TRICX</name>
<reference evidence="2" key="1">
    <citation type="submission" date="2020-08" db="EMBL/GenBank/DDBJ databases">
        <title>Multicomponent nature underlies the extraordinary mechanical properties of spider dragline silk.</title>
        <authorList>
            <person name="Kono N."/>
            <person name="Nakamura H."/>
            <person name="Mori M."/>
            <person name="Yoshida Y."/>
            <person name="Ohtoshi R."/>
            <person name="Malay A.D."/>
            <person name="Moran D.A.P."/>
            <person name="Tomita M."/>
            <person name="Numata K."/>
            <person name="Arakawa K."/>
        </authorList>
    </citation>
    <scope>NUCLEOTIDE SEQUENCE</scope>
</reference>
<feature type="compositionally biased region" description="Polar residues" evidence="1">
    <location>
        <begin position="145"/>
        <end position="160"/>
    </location>
</feature>
<sequence length="316" mass="35626">MAKHKPRKLAPTEYTTDEEDLIMYDVQDEELQTHPTDKFAITEYHRNNPDKYTRALTPTRFRKSTPIDADLRERILKLGPYQPEGTFQKDAKGRSFSSSYYSFISKAGKKIERKWLCYSTRIHVAYCQKIIRLAKSYEESRRPYNDSSDVQSSLSGTSRNSRFDSKGKSFEFSKDLLAPELINYTASASKDQLAPALTNYTASISYDISMVKSTNNNTSVSYDLPAADLLTKKALNLEDVHKIKSFSLSTTGQLETVNNSTSTPASTVKTSVVLLASEGKAAVNDIKHVVLSAERNLLAIHVPFVKIRCSQYVEMQ</sequence>
<gene>
    <name evidence="2" type="ORF">TNCV_2619351</name>
</gene>
<evidence type="ECO:0000313" key="2">
    <source>
        <dbReference type="EMBL" id="GFY35644.1"/>
    </source>
</evidence>
<evidence type="ECO:0000313" key="3">
    <source>
        <dbReference type="Proteomes" id="UP000887159"/>
    </source>
</evidence>
<keyword evidence="3" id="KW-1185">Reference proteome</keyword>
<dbReference type="AlphaFoldDB" id="A0A8X7BMI3"/>
<dbReference type="Proteomes" id="UP000887159">
    <property type="component" value="Unassembled WGS sequence"/>
</dbReference>
<organism evidence="2 3">
    <name type="scientific">Trichonephila clavipes</name>
    <name type="common">Golden silk orbweaver</name>
    <name type="synonym">Nephila clavipes</name>
    <dbReference type="NCBI Taxonomy" id="2585209"/>
    <lineage>
        <taxon>Eukaryota</taxon>
        <taxon>Metazoa</taxon>
        <taxon>Ecdysozoa</taxon>
        <taxon>Arthropoda</taxon>
        <taxon>Chelicerata</taxon>
        <taxon>Arachnida</taxon>
        <taxon>Araneae</taxon>
        <taxon>Araneomorphae</taxon>
        <taxon>Entelegynae</taxon>
        <taxon>Araneoidea</taxon>
        <taxon>Nephilidae</taxon>
        <taxon>Trichonephila</taxon>
    </lineage>
</organism>
<protein>
    <submittedName>
        <fullName evidence="2">Uncharacterized protein</fullName>
    </submittedName>
</protein>